<dbReference type="Gene3D" id="1.25.10.10">
    <property type="entry name" value="Leucine-rich Repeat Variant"/>
    <property type="match status" value="1"/>
</dbReference>
<sequence>MSSDLSEPEVDMATSEPSTNKRRSGRVSRKPAVFAAPPSTSSKRKRDEAEEAATASGQDHGVEDGEDIDDSSESDGEPDEEELRERKARARRTKATKKPTAKRPKTNGTAVALPVRGQQKLAPSRQKAKPRAKASALDADEAEKVGGLYAEVFARGHTLHSVASEWLKSFEHHESQAVADLINFVLKSAGCDLKVSNHDIEDPDNCTGRLEDLQGEFQAHDISDYPIIAKGKGTVAFRDTVTGFFQALIRAIHSSGLLFSSLELIENVHIWLSAMSAAQNRPFRHTATVVSLAIITSLCEVGTELAEAAAASLRHSETQGKQKKVNKGRVSDLKKGAKLAKDNQETLDTIIKDWFDTIYIHRYRDVDPHIRVDCARAMGDWIMTYPDVFFDGSHLRYLGWVLSDPNHSTRLEVVKQLQRFYRDTDKVSGLKTFTERFRGRIVEMATRDAEANVRAAAVELLDLLREGGLLEPDDIDAIGRLIFDAEPRVRKAVVGFFAESIKDAYEAKIEDFGGLESVEEVLGEASETFDQPCIEWIKLKCLVQGLEAYDSVDGDMSSHIEHVGQDNYLLHADAIESRFMVAADTLFDHLDEVREWEAVAGYLLYDVSGEGTDSATVDTEEQIKQELRLSEQEEVILLEVLNSSVKCTIARLLESASDKKGKKTKRQREDVDSIQERTARHLANLVPRLLKKYGESPQTATTILRLERVVNLEDFQEFHQDPASYAALLDDINKQFMTHGNEEVLTEASRTLLRARSYHELGDTTEEKIEALWEDTIDTFAKIAGKKNLASRGSMSNAVLEAISKTILRLEKLSSISKPIDHLEAPQASQSKGASKGPEPQRSIDMLISLINRAVPNPGRRESAEMAALEDSLAMHASRTVMFYLMWRIPALVESLKSPGSSQAEELDALAARRDAYVDALTGVLRARSINDGLACVVAGQILDTHVIMATLRRVPPNQRENDDFLALALDIDVSTRKRTLRIYGAAETSFAKLADKSIDTTAEEETEDGDVDDEPVDPIDRDPEDEDDVDPSDDDEGLSDGAAAQASQARRSQKLQKSLMAEQRLCELAAKIVLAVLGGVMDDESVRKRLLRNKTRLGPNLKEVLAHLDVDDTGKKTKGRKAVAGTTNNAPNQSGAATAATTAAAQKTKSSEFVNDQDSDDEEDEEEQREREIQEEEMADQGGDDEEEENDAQLAAADEASEAAHSVLGD</sequence>
<name>A0ABR3PDG5_9PEZI</name>
<dbReference type="Pfam" id="PF21581">
    <property type="entry name" value="SCD"/>
    <property type="match status" value="1"/>
</dbReference>
<dbReference type="EMBL" id="JBFMKM010000009">
    <property type="protein sequence ID" value="KAL1304196.1"/>
    <property type="molecule type" value="Genomic_DNA"/>
</dbReference>
<keyword evidence="4" id="KW-1185">Reference proteome</keyword>
<dbReference type="InterPro" id="IPR056396">
    <property type="entry name" value="HEAT_SCC3-SA"/>
</dbReference>
<dbReference type="InterPro" id="IPR020839">
    <property type="entry name" value="SCD"/>
</dbReference>
<feature type="compositionally biased region" description="Polar residues" evidence="1">
    <location>
        <begin position="1126"/>
        <end position="1136"/>
    </location>
</feature>
<comment type="caution">
    <text evidence="3">The sequence shown here is derived from an EMBL/GenBank/DDBJ whole genome shotgun (WGS) entry which is preliminary data.</text>
</comment>
<feature type="compositionally biased region" description="Basic residues" evidence="1">
    <location>
        <begin position="20"/>
        <end position="29"/>
    </location>
</feature>
<protein>
    <recommendedName>
        <fullName evidence="2">SCD domain-containing protein</fullName>
    </recommendedName>
</protein>
<feature type="compositionally biased region" description="Acidic residues" evidence="1">
    <location>
        <begin position="64"/>
        <end position="82"/>
    </location>
</feature>
<dbReference type="InterPro" id="IPR013721">
    <property type="entry name" value="STAG"/>
</dbReference>
<feature type="domain" description="SCD" evidence="2">
    <location>
        <begin position="359"/>
        <end position="444"/>
    </location>
</feature>
<feature type="region of interest" description="Disordered" evidence="1">
    <location>
        <begin position="1116"/>
        <end position="1211"/>
    </location>
</feature>
<feature type="compositionally biased region" description="Basic residues" evidence="1">
    <location>
        <begin position="86"/>
        <end position="105"/>
    </location>
</feature>
<evidence type="ECO:0000313" key="3">
    <source>
        <dbReference type="EMBL" id="KAL1304196.1"/>
    </source>
</evidence>
<evidence type="ECO:0000313" key="4">
    <source>
        <dbReference type="Proteomes" id="UP001562354"/>
    </source>
</evidence>
<dbReference type="RefSeq" id="XP_069200471.1">
    <property type="nucleotide sequence ID" value="XM_069346154.1"/>
</dbReference>
<dbReference type="Pfam" id="PF24571">
    <property type="entry name" value="HEAT_SCC3-SA"/>
    <property type="match status" value="1"/>
</dbReference>
<proteinExistence type="predicted"/>
<dbReference type="Pfam" id="PF08514">
    <property type="entry name" value="STAG"/>
    <property type="match status" value="1"/>
</dbReference>
<gene>
    <name evidence="3" type="ORF">AAFC00_000619</name>
</gene>
<evidence type="ECO:0000259" key="2">
    <source>
        <dbReference type="PROSITE" id="PS51425"/>
    </source>
</evidence>
<dbReference type="InterPro" id="IPR016024">
    <property type="entry name" value="ARM-type_fold"/>
</dbReference>
<feature type="compositionally biased region" description="Acidic residues" evidence="1">
    <location>
        <begin position="1002"/>
        <end position="1039"/>
    </location>
</feature>
<organism evidence="3 4">
    <name type="scientific">Neodothiora populina</name>
    <dbReference type="NCBI Taxonomy" id="2781224"/>
    <lineage>
        <taxon>Eukaryota</taxon>
        <taxon>Fungi</taxon>
        <taxon>Dikarya</taxon>
        <taxon>Ascomycota</taxon>
        <taxon>Pezizomycotina</taxon>
        <taxon>Dothideomycetes</taxon>
        <taxon>Dothideomycetidae</taxon>
        <taxon>Dothideales</taxon>
        <taxon>Dothioraceae</taxon>
        <taxon>Neodothiora</taxon>
    </lineage>
</organism>
<feature type="compositionally biased region" description="Acidic residues" evidence="1">
    <location>
        <begin position="1"/>
        <end position="10"/>
    </location>
</feature>
<evidence type="ECO:0000256" key="1">
    <source>
        <dbReference type="SAM" id="MobiDB-lite"/>
    </source>
</evidence>
<reference evidence="3 4" key="1">
    <citation type="submission" date="2024-07" db="EMBL/GenBank/DDBJ databases">
        <title>Draft sequence of the Neodothiora populina.</title>
        <authorList>
            <person name="Drown D.D."/>
            <person name="Schuette U.S."/>
            <person name="Buechlein A.B."/>
            <person name="Rusch D.R."/>
            <person name="Winton L.W."/>
            <person name="Adams G.A."/>
        </authorList>
    </citation>
    <scope>NUCLEOTIDE SEQUENCE [LARGE SCALE GENOMIC DNA]</scope>
    <source>
        <strain evidence="3 4">CPC 39397</strain>
    </source>
</reference>
<feature type="region of interest" description="Disordered" evidence="1">
    <location>
        <begin position="1"/>
        <end position="136"/>
    </location>
</feature>
<feature type="compositionally biased region" description="Acidic residues" evidence="1">
    <location>
        <begin position="1156"/>
        <end position="1192"/>
    </location>
</feature>
<dbReference type="InterPro" id="IPR039662">
    <property type="entry name" value="Cohesin_Scc3/SA"/>
</dbReference>
<feature type="compositionally biased region" description="Low complexity" evidence="1">
    <location>
        <begin position="1137"/>
        <end position="1146"/>
    </location>
</feature>
<dbReference type="PANTHER" id="PTHR11199:SF0">
    <property type="entry name" value="LD34181P-RELATED"/>
    <property type="match status" value="1"/>
</dbReference>
<feature type="region of interest" description="Disordered" evidence="1">
    <location>
        <begin position="1001"/>
        <end position="1052"/>
    </location>
</feature>
<dbReference type="SUPFAM" id="SSF48371">
    <property type="entry name" value="ARM repeat"/>
    <property type="match status" value="1"/>
</dbReference>
<dbReference type="Proteomes" id="UP001562354">
    <property type="component" value="Unassembled WGS sequence"/>
</dbReference>
<dbReference type="GeneID" id="95974322"/>
<accession>A0ABR3PDG5</accession>
<dbReference type="PROSITE" id="PS51425">
    <property type="entry name" value="SCD"/>
    <property type="match status" value="1"/>
</dbReference>
<dbReference type="PANTHER" id="PTHR11199">
    <property type="entry name" value="STROMAL ANTIGEN"/>
    <property type="match status" value="1"/>
</dbReference>
<dbReference type="InterPro" id="IPR011989">
    <property type="entry name" value="ARM-like"/>
</dbReference>